<evidence type="ECO:0000313" key="2">
    <source>
        <dbReference type="EMBL" id="EPX65377.1"/>
    </source>
</evidence>
<organism evidence="2 3">
    <name type="scientific">Cystobacter fuscus (strain ATCC 25194 / DSM 2262 / NBRC 100088 / M29)</name>
    <dbReference type="NCBI Taxonomy" id="1242864"/>
    <lineage>
        <taxon>Bacteria</taxon>
        <taxon>Pseudomonadati</taxon>
        <taxon>Myxococcota</taxon>
        <taxon>Myxococcia</taxon>
        <taxon>Myxococcales</taxon>
        <taxon>Cystobacterineae</taxon>
        <taxon>Archangiaceae</taxon>
        <taxon>Cystobacter</taxon>
    </lineage>
</organism>
<proteinExistence type="predicted"/>
<gene>
    <name evidence="2" type="ORF">D187_000803</name>
</gene>
<keyword evidence="3" id="KW-1185">Reference proteome</keyword>
<dbReference type="Proteomes" id="UP000011682">
    <property type="component" value="Unassembled WGS sequence"/>
</dbReference>
<evidence type="ECO:0000313" key="3">
    <source>
        <dbReference type="Proteomes" id="UP000011682"/>
    </source>
</evidence>
<sequence>MRALFVERTREGRGKLVRGWLRRQGGEPRLHGVALSRNPAHPGGGGATRRVWGRVAPKEGWIR</sequence>
<comment type="caution">
    <text evidence="2">The sequence shown here is derived from an EMBL/GenBank/DDBJ whole genome shotgun (WGS) entry which is preliminary data.</text>
</comment>
<evidence type="ECO:0000256" key="1">
    <source>
        <dbReference type="SAM" id="MobiDB-lite"/>
    </source>
</evidence>
<name>S9PS71_CYSF2</name>
<dbReference type="EMBL" id="ANAH02000001">
    <property type="protein sequence ID" value="EPX65377.1"/>
    <property type="molecule type" value="Genomic_DNA"/>
</dbReference>
<accession>S9PS71</accession>
<feature type="region of interest" description="Disordered" evidence="1">
    <location>
        <begin position="31"/>
        <end position="50"/>
    </location>
</feature>
<reference evidence="2" key="1">
    <citation type="submission" date="2013-05" db="EMBL/GenBank/DDBJ databases">
        <title>Genome assembly of Cystobacter fuscus DSM 2262.</title>
        <authorList>
            <person name="Sharma G."/>
            <person name="Khatri I."/>
            <person name="Kaur C."/>
            <person name="Mayilraj S."/>
            <person name="Subramanian S."/>
        </authorList>
    </citation>
    <scope>NUCLEOTIDE SEQUENCE [LARGE SCALE GENOMIC DNA]</scope>
    <source>
        <strain evidence="2">DSM 2262</strain>
    </source>
</reference>
<protein>
    <submittedName>
        <fullName evidence="2">Uncharacterized protein</fullName>
    </submittedName>
</protein>
<dbReference type="AlphaFoldDB" id="S9PS71"/>